<feature type="compositionally biased region" description="Basic and acidic residues" evidence="3">
    <location>
        <begin position="117"/>
        <end position="129"/>
    </location>
</feature>
<evidence type="ECO:0000313" key="6">
    <source>
        <dbReference type="Proteomes" id="UP001201262"/>
    </source>
</evidence>
<feature type="region of interest" description="Disordered" evidence="3">
    <location>
        <begin position="305"/>
        <end position="324"/>
    </location>
</feature>
<evidence type="ECO:0000256" key="2">
    <source>
        <dbReference type="ARBA" id="ARBA00023306"/>
    </source>
</evidence>
<accession>A0AAD4Q0D7</accession>
<evidence type="ECO:0000256" key="1">
    <source>
        <dbReference type="ARBA" id="ARBA00008356"/>
    </source>
</evidence>
<dbReference type="InterPro" id="IPR038090">
    <property type="entry name" value="Cdt1_C_WH_dom_sf"/>
</dbReference>
<feature type="compositionally biased region" description="Polar residues" evidence="3">
    <location>
        <begin position="14"/>
        <end position="38"/>
    </location>
</feature>
<evidence type="ECO:0000259" key="4">
    <source>
        <dbReference type="Pfam" id="PF16679"/>
    </source>
</evidence>
<sequence length="459" mass="50670">MPARRTSTRAARLPQSQSLQSIQRFTRASKPGTASSTVLDGKDGPVKPLPVSASTSCLTSSPSKKRKLNSIPSSHDASEEAVEDTPSKTVKFSSLSVTTPRSTGSRSLARTHSRKRLCSETSHDPVDETPAHPAAFDDFVALHSCFLRALGYHFAHKGTTAPADVKEILPSTEKLWKKRKVLVKDLQRIIQIWDDDNSAADASTKLRFRIANYGLGKVCLERVSAPSGPFNENEVHARFVQLLEMKWRERVDVKGDGVDFIESLALAPIHDSLTPFNALRKGQQRLQDLKGGVIKVKTAILKARSGEAGDGEPTVRDPTADRRKGLLERIRKKEQLQSELGPPPTKEQLLQRSAAQRAEDVARVLALLRPPHVLRNGGAMAMQRKPYKWEMLIQTVQDSLRNFTPADEIAACLEILGRKDVAADWIEIVSIGKLRSVILMSGFDVSPKDIGVRVSKMEF</sequence>
<dbReference type="AlphaFoldDB" id="A0AAD4Q0D7"/>
<dbReference type="Gene3D" id="1.10.10.1420">
    <property type="entry name" value="DNA replication factor Cdt1, C-terminal WH domain"/>
    <property type="match status" value="1"/>
</dbReference>
<evidence type="ECO:0000313" key="5">
    <source>
        <dbReference type="EMBL" id="KAH8697053.1"/>
    </source>
</evidence>
<dbReference type="Pfam" id="PF16679">
    <property type="entry name" value="CDT1_C"/>
    <property type="match status" value="1"/>
</dbReference>
<dbReference type="RefSeq" id="XP_046071754.1">
    <property type="nucleotide sequence ID" value="XM_046216037.1"/>
</dbReference>
<gene>
    <name evidence="5" type="ORF">BGW36DRAFT_377850</name>
</gene>
<dbReference type="EMBL" id="JAJTJA010000006">
    <property type="protein sequence ID" value="KAH8697053.1"/>
    <property type="molecule type" value="Genomic_DNA"/>
</dbReference>
<dbReference type="InterPro" id="IPR032054">
    <property type="entry name" value="Cdt1_C"/>
</dbReference>
<dbReference type="GeneID" id="70246324"/>
<feature type="compositionally biased region" description="Polar residues" evidence="3">
    <location>
        <begin position="87"/>
        <end position="108"/>
    </location>
</feature>
<keyword evidence="2" id="KW-0131">Cell cycle</keyword>
<feature type="region of interest" description="Disordered" evidence="3">
    <location>
        <begin position="1"/>
        <end position="129"/>
    </location>
</feature>
<dbReference type="Pfam" id="PF26121">
    <property type="entry name" value="HTH_CDT1"/>
    <property type="match status" value="1"/>
</dbReference>
<feature type="compositionally biased region" description="Basic and acidic residues" evidence="3">
    <location>
        <begin position="313"/>
        <end position="324"/>
    </location>
</feature>
<evidence type="ECO:0000256" key="3">
    <source>
        <dbReference type="SAM" id="MobiDB-lite"/>
    </source>
</evidence>
<feature type="compositionally biased region" description="Low complexity" evidence="3">
    <location>
        <begin position="52"/>
        <end position="62"/>
    </location>
</feature>
<feature type="domain" description="DNA replication factor Cdt1 C-terminal" evidence="4">
    <location>
        <begin position="326"/>
        <end position="432"/>
    </location>
</feature>
<proteinExistence type="inferred from homology"/>
<comment type="caution">
    <text evidence="5">The sequence shown here is derived from an EMBL/GenBank/DDBJ whole genome shotgun (WGS) entry which is preliminary data.</text>
</comment>
<comment type="similarity">
    <text evidence="1">Belongs to the Cdt1 family.</text>
</comment>
<keyword evidence="6" id="KW-1185">Reference proteome</keyword>
<protein>
    <recommendedName>
        <fullName evidence="4">DNA replication factor Cdt1 C-terminal domain-containing protein</fullName>
    </recommendedName>
</protein>
<dbReference type="Proteomes" id="UP001201262">
    <property type="component" value="Unassembled WGS sequence"/>
</dbReference>
<name>A0AAD4Q0D7_9EURO</name>
<reference evidence="5" key="1">
    <citation type="submission" date="2021-12" db="EMBL/GenBank/DDBJ databases">
        <title>Convergent genome expansion in fungi linked to evolution of root-endophyte symbiosis.</title>
        <authorList>
            <consortium name="DOE Joint Genome Institute"/>
            <person name="Ke Y.-H."/>
            <person name="Bonito G."/>
            <person name="Liao H.-L."/>
            <person name="Looney B."/>
            <person name="Rojas-Flechas A."/>
            <person name="Nash J."/>
            <person name="Hameed K."/>
            <person name="Schadt C."/>
            <person name="Martin F."/>
            <person name="Crous P.W."/>
            <person name="Miettinen O."/>
            <person name="Magnuson J.K."/>
            <person name="Labbe J."/>
            <person name="Jacobson D."/>
            <person name="Doktycz M.J."/>
            <person name="Veneault-Fourrey C."/>
            <person name="Kuo A."/>
            <person name="Mondo S."/>
            <person name="Calhoun S."/>
            <person name="Riley R."/>
            <person name="Ohm R."/>
            <person name="LaButti K."/>
            <person name="Andreopoulos B."/>
            <person name="Pangilinan J."/>
            <person name="Nolan M."/>
            <person name="Tritt A."/>
            <person name="Clum A."/>
            <person name="Lipzen A."/>
            <person name="Daum C."/>
            <person name="Barry K."/>
            <person name="Grigoriev I.V."/>
            <person name="Vilgalys R."/>
        </authorList>
    </citation>
    <scope>NUCLEOTIDE SEQUENCE</scope>
    <source>
        <strain evidence="5">PMI_201</strain>
    </source>
</reference>
<organism evidence="5 6">
    <name type="scientific">Talaromyces proteolyticus</name>
    <dbReference type="NCBI Taxonomy" id="1131652"/>
    <lineage>
        <taxon>Eukaryota</taxon>
        <taxon>Fungi</taxon>
        <taxon>Dikarya</taxon>
        <taxon>Ascomycota</taxon>
        <taxon>Pezizomycotina</taxon>
        <taxon>Eurotiomycetes</taxon>
        <taxon>Eurotiomycetidae</taxon>
        <taxon>Eurotiales</taxon>
        <taxon>Trichocomaceae</taxon>
        <taxon>Talaromyces</taxon>
        <taxon>Talaromyces sect. Bacilispori</taxon>
    </lineage>
</organism>